<gene>
    <name evidence="2" type="ORF">ASPSYDRAFT_39729</name>
</gene>
<evidence type="ECO:0008006" key="4">
    <source>
        <dbReference type="Google" id="ProtNLM"/>
    </source>
</evidence>
<evidence type="ECO:0000256" key="1">
    <source>
        <dbReference type="SAM" id="MobiDB-lite"/>
    </source>
</evidence>
<dbReference type="Proteomes" id="UP000184356">
    <property type="component" value="Unassembled WGS sequence"/>
</dbReference>
<dbReference type="PANTHER" id="PTHR34213">
    <property type="entry name" value="NUCLEAR TRANSPORT FACTOR 2 (NTF2) FAMILY PROTEIN"/>
    <property type="match status" value="1"/>
</dbReference>
<dbReference type="PANTHER" id="PTHR34213:SF2">
    <property type="entry name" value="NUCLEAR TRANSPORT FACTOR 2 (NTF2) FAMILY PROTEIN"/>
    <property type="match status" value="1"/>
</dbReference>
<dbReference type="GeneID" id="63762028"/>
<dbReference type="VEuPathDB" id="FungiDB:ASPSYDRAFT_39729"/>
<dbReference type="OrthoDB" id="2400485at2759"/>
<dbReference type="STRING" id="1036612.A0A1L9TZW3"/>
<organism evidence="2 3">
    <name type="scientific">Aspergillus sydowii CBS 593.65</name>
    <dbReference type="NCBI Taxonomy" id="1036612"/>
    <lineage>
        <taxon>Eukaryota</taxon>
        <taxon>Fungi</taxon>
        <taxon>Dikarya</taxon>
        <taxon>Ascomycota</taxon>
        <taxon>Pezizomycotina</taxon>
        <taxon>Eurotiomycetes</taxon>
        <taxon>Eurotiomycetidae</taxon>
        <taxon>Eurotiales</taxon>
        <taxon>Aspergillaceae</taxon>
        <taxon>Aspergillus</taxon>
        <taxon>Aspergillus subgen. Nidulantes</taxon>
    </lineage>
</organism>
<protein>
    <recommendedName>
        <fullName evidence="4">SnoaL-like domain-containing protein</fullName>
    </recommendedName>
</protein>
<name>A0A1L9TZW3_9EURO</name>
<evidence type="ECO:0000313" key="2">
    <source>
        <dbReference type="EMBL" id="OJJ64945.1"/>
    </source>
</evidence>
<keyword evidence="3" id="KW-1185">Reference proteome</keyword>
<sequence>MPSSTSSHPDQRGVEPHPAPPRNINGDADYEPHPENSISISPARAEIQRHILSLYDGSASKDDMDVYAEQAVYDDPFSYCDTRYKIAGQWYGIPKLFAKSETLGTEVTTSTEDELVWKQRRKYTFAGIHASKTADSLVSLKLEGEGPGEKVVYHKDMWNERDYSHDGLGALIKKLNGDKLTHVTKPPESV</sequence>
<feature type="region of interest" description="Disordered" evidence="1">
    <location>
        <begin position="1"/>
        <end position="42"/>
    </location>
</feature>
<evidence type="ECO:0000313" key="3">
    <source>
        <dbReference type="Proteomes" id="UP000184356"/>
    </source>
</evidence>
<dbReference type="EMBL" id="KV878582">
    <property type="protein sequence ID" value="OJJ64945.1"/>
    <property type="molecule type" value="Genomic_DNA"/>
</dbReference>
<proteinExistence type="predicted"/>
<dbReference type="AlphaFoldDB" id="A0A1L9TZW3"/>
<reference evidence="3" key="1">
    <citation type="journal article" date="2017" name="Genome Biol.">
        <title>Comparative genomics reveals high biological diversity and specific adaptations in the industrially and medically important fungal genus Aspergillus.</title>
        <authorList>
            <person name="de Vries R.P."/>
            <person name="Riley R."/>
            <person name="Wiebenga A."/>
            <person name="Aguilar-Osorio G."/>
            <person name="Amillis S."/>
            <person name="Uchima C.A."/>
            <person name="Anderluh G."/>
            <person name="Asadollahi M."/>
            <person name="Askin M."/>
            <person name="Barry K."/>
            <person name="Battaglia E."/>
            <person name="Bayram O."/>
            <person name="Benocci T."/>
            <person name="Braus-Stromeyer S.A."/>
            <person name="Caldana C."/>
            <person name="Canovas D."/>
            <person name="Cerqueira G.C."/>
            <person name="Chen F."/>
            <person name="Chen W."/>
            <person name="Choi C."/>
            <person name="Clum A."/>
            <person name="Dos Santos R.A."/>
            <person name="Damasio A.R."/>
            <person name="Diallinas G."/>
            <person name="Emri T."/>
            <person name="Fekete E."/>
            <person name="Flipphi M."/>
            <person name="Freyberg S."/>
            <person name="Gallo A."/>
            <person name="Gournas C."/>
            <person name="Habgood R."/>
            <person name="Hainaut M."/>
            <person name="Harispe M.L."/>
            <person name="Henrissat B."/>
            <person name="Hilden K.S."/>
            <person name="Hope R."/>
            <person name="Hossain A."/>
            <person name="Karabika E."/>
            <person name="Karaffa L."/>
            <person name="Karanyi Z."/>
            <person name="Krasevec N."/>
            <person name="Kuo A."/>
            <person name="Kusch H."/>
            <person name="LaButti K."/>
            <person name="Lagendijk E.L."/>
            <person name="Lapidus A."/>
            <person name="Levasseur A."/>
            <person name="Lindquist E."/>
            <person name="Lipzen A."/>
            <person name="Logrieco A.F."/>
            <person name="MacCabe A."/>
            <person name="Maekelae M.R."/>
            <person name="Malavazi I."/>
            <person name="Melin P."/>
            <person name="Meyer V."/>
            <person name="Mielnichuk N."/>
            <person name="Miskei M."/>
            <person name="Molnar A.P."/>
            <person name="Mule G."/>
            <person name="Ngan C.Y."/>
            <person name="Orejas M."/>
            <person name="Orosz E."/>
            <person name="Ouedraogo J.P."/>
            <person name="Overkamp K.M."/>
            <person name="Park H.-S."/>
            <person name="Perrone G."/>
            <person name="Piumi F."/>
            <person name="Punt P.J."/>
            <person name="Ram A.F."/>
            <person name="Ramon A."/>
            <person name="Rauscher S."/>
            <person name="Record E."/>
            <person name="Riano-Pachon D.M."/>
            <person name="Robert V."/>
            <person name="Roehrig J."/>
            <person name="Ruller R."/>
            <person name="Salamov A."/>
            <person name="Salih N.S."/>
            <person name="Samson R.A."/>
            <person name="Sandor E."/>
            <person name="Sanguinetti M."/>
            <person name="Schuetze T."/>
            <person name="Sepcic K."/>
            <person name="Shelest E."/>
            <person name="Sherlock G."/>
            <person name="Sophianopoulou V."/>
            <person name="Squina F.M."/>
            <person name="Sun H."/>
            <person name="Susca A."/>
            <person name="Todd R.B."/>
            <person name="Tsang A."/>
            <person name="Unkles S.E."/>
            <person name="van de Wiele N."/>
            <person name="van Rossen-Uffink D."/>
            <person name="Oliveira J.V."/>
            <person name="Vesth T.C."/>
            <person name="Visser J."/>
            <person name="Yu J.-H."/>
            <person name="Zhou M."/>
            <person name="Andersen M.R."/>
            <person name="Archer D.B."/>
            <person name="Baker S.E."/>
            <person name="Benoit I."/>
            <person name="Brakhage A.A."/>
            <person name="Braus G.H."/>
            <person name="Fischer R."/>
            <person name="Frisvad J.C."/>
            <person name="Goldman G.H."/>
            <person name="Houbraken J."/>
            <person name="Oakley B."/>
            <person name="Pocsi I."/>
            <person name="Scazzocchio C."/>
            <person name="Seiboth B."/>
            <person name="vanKuyk P.A."/>
            <person name="Wortman J."/>
            <person name="Dyer P.S."/>
            <person name="Grigoriev I.V."/>
        </authorList>
    </citation>
    <scope>NUCLEOTIDE SEQUENCE [LARGE SCALE GENOMIC DNA]</scope>
    <source>
        <strain evidence="3">CBS 593.65</strain>
    </source>
</reference>
<accession>A0A1L9TZW3</accession>
<dbReference type="RefSeq" id="XP_040708751.1">
    <property type="nucleotide sequence ID" value="XM_040845955.1"/>
</dbReference>